<name>A0AAW0L3R6_QUESU</name>
<comment type="caution">
    <text evidence="1">The sequence shown here is derived from an EMBL/GenBank/DDBJ whole genome shotgun (WGS) entry which is preliminary data.</text>
</comment>
<gene>
    <name evidence="1" type="ORF">CFP56_008193</name>
</gene>
<evidence type="ECO:0000313" key="1">
    <source>
        <dbReference type="EMBL" id="KAK7846242.1"/>
    </source>
</evidence>
<accession>A0AAW0L3R6</accession>
<proteinExistence type="predicted"/>
<dbReference type="EMBL" id="PKMF04000158">
    <property type="protein sequence ID" value="KAK7846242.1"/>
    <property type="molecule type" value="Genomic_DNA"/>
</dbReference>
<evidence type="ECO:0000313" key="2">
    <source>
        <dbReference type="Proteomes" id="UP000237347"/>
    </source>
</evidence>
<sequence length="136" mass="15784">MAFEAKIGGERVGSMFVFGIDVYCLLIELGINEDMNYVTLILQALLNLYCSHSEMSMAVEVPYSKYHILDFEKVLKLWKYSEGSIGSFSRDPQVYLRLAVNPASWAMANTTKRVEKKRRIHFVYCILEVKKREREC</sequence>
<protein>
    <submittedName>
        <fullName evidence="1">Uncharacterized protein</fullName>
    </submittedName>
</protein>
<reference evidence="1 2" key="1">
    <citation type="journal article" date="2018" name="Sci. Data">
        <title>The draft genome sequence of cork oak.</title>
        <authorList>
            <person name="Ramos A.M."/>
            <person name="Usie A."/>
            <person name="Barbosa P."/>
            <person name="Barros P.M."/>
            <person name="Capote T."/>
            <person name="Chaves I."/>
            <person name="Simoes F."/>
            <person name="Abreu I."/>
            <person name="Carrasquinho I."/>
            <person name="Faro C."/>
            <person name="Guimaraes J.B."/>
            <person name="Mendonca D."/>
            <person name="Nobrega F."/>
            <person name="Rodrigues L."/>
            <person name="Saibo N.J.M."/>
            <person name="Varela M.C."/>
            <person name="Egas C."/>
            <person name="Matos J."/>
            <person name="Miguel C.M."/>
            <person name="Oliveira M.M."/>
            <person name="Ricardo C.P."/>
            <person name="Goncalves S."/>
        </authorList>
    </citation>
    <scope>NUCLEOTIDE SEQUENCE [LARGE SCALE GENOMIC DNA]</scope>
    <source>
        <strain evidence="2">cv. HL8</strain>
    </source>
</reference>
<dbReference type="Proteomes" id="UP000237347">
    <property type="component" value="Unassembled WGS sequence"/>
</dbReference>
<organism evidence="1 2">
    <name type="scientific">Quercus suber</name>
    <name type="common">Cork oak</name>
    <dbReference type="NCBI Taxonomy" id="58331"/>
    <lineage>
        <taxon>Eukaryota</taxon>
        <taxon>Viridiplantae</taxon>
        <taxon>Streptophyta</taxon>
        <taxon>Embryophyta</taxon>
        <taxon>Tracheophyta</taxon>
        <taxon>Spermatophyta</taxon>
        <taxon>Magnoliopsida</taxon>
        <taxon>eudicotyledons</taxon>
        <taxon>Gunneridae</taxon>
        <taxon>Pentapetalae</taxon>
        <taxon>rosids</taxon>
        <taxon>fabids</taxon>
        <taxon>Fagales</taxon>
        <taxon>Fagaceae</taxon>
        <taxon>Quercus</taxon>
    </lineage>
</organism>
<dbReference type="AlphaFoldDB" id="A0AAW0L3R6"/>
<keyword evidence="2" id="KW-1185">Reference proteome</keyword>